<evidence type="ECO:0000256" key="2">
    <source>
        <dbReference type="ARBA" id="ARBA00022723"/>
    </source>
</evidence>
<dbReference type="InterPro" id="IPR050668">
    <property type="entry name" value="Cytochrome_b5"/>
</dbReference>
<keyword evidence="1 5" id="KW-0349">Heme</keyword>
<dbReference type="InterPro" id="IPR018506">
    <property type="entry name" value="Cyt_B5_heme-BS"/>
</dbReference>
<feature type="domain" description="Cytochrome b5 heme-binding" evidence="6">
    <location>
        <begin position="88"/>
        <end position="164"/>
    </location>
</feature>
<sequence length="292" mass="33413">MCSWQGPFCDFSCPKTETSPPTAMSAILSLATSLISQTNPIILALCVIFISFASYLFLFSSGNEMSSSSDSSVYEEKSLSLSQLMHELKVISRKEVAQHNDETNCWVIIDNFVYDLTPFIPRHPGGMSVLKARAGQDCTMGFHGFQHPENAYTNLKDYLIGRLPKEEFVRWIDESDVSEHRDEWYEFKGEIYRKPVSSTQERKQHAADFVGYLRRPIPIEMVHTHDQEKDCWIIIDGKIYDVTHWALEHPGGSIIISKPGEDVSQEFESFHADKDTVRKIMERYYVAPVLVK</sequence>
<dbReference type="GO" id="GO:0046872">
    <property type="term" value="F:metal ion binding"/>
    <property type="evidence" value="ECO:0007669"/>
    <property type="project" value="UniProtKB-UniRule"/>
</dbReference>
<keyword evidence="5" id="KW-0472">Membrane</keyword>
<evidence type="ECO:0000256" key="5">
    <source>
        <dbReference type="RuleBase" id="RU362121"/>
    </source>
</evidence>
<dbReference type="Pfam" id="PF00173">
    <property type="entry name" value="Cyt-b5"/>
    <property type="match status" value="2"/>
</dbReference>
<evidence type="ECO:0000256" key="1">
    <source>
        <dbReference type="ARBA" id="ARBA00022617"/>
    </source>
</evidence>
<dbReference type="PROSITE" id="PS00191">
    <property type="entry name" value="CYTOCHROME_B5_1"/>
    <property type="match status" value="1"/>
</dbReference>
<gene>
    <name evidence="7" type="ORF">PCOS0759_LOCUS8662</name>
</gene>
<dbReference type="EMBL" id="HBGD01010533">
    <property type="protein sequence ID" value="CAD9085408.1"/>
    <property type="molecule type" value="Transcribed_RNA"/>
</dbReference>
<dbReference type="FunFam" id="3.10.120.10:FF:000007">
    <property type="entry name" value="Sulfite oxidase, mitochondrial"/>
    <property type="match status" value="1"/>
</dbReference>
<keyword evidence="2 5" id="KW-0479">Metal-binding</keyword>
<evidence type="ECO:0000256" key="3">
    <source>
        <dbReference type="ARBA" id="ARBA00023004"/>
    </source>
</evidence>
<dbReference type="SMART" id="SM01117">
    <property type="entry name" value="Cyt-b5"/>
    <property type="match status" value="2"/>
</dbReference>
<dbReference type="PRINTS" id="PR00363">
    <property type="entry name" value="CYTOCHROMEB5"/>
</dbReference>
<keyword evidence="5" id="KW-1133">Transmembrane helix</keyword>
<dbReference type="GO" id="GO:0016020">
    <property type="term" value="C:membrane"/>
    <property type="evidence" value="ECO:0007669"/>
    <property type="project" value="TreeGrafter"/>
</dbReference>
<organism evidence="7">
    <name type="scientific">Percolomonas cosmopolitus</name>
    <dbReference type="NCBI Taxonomy" id="63605"/>
    <lineage>
        <taxon>Eukaryota</taxon>
        <taxon>Discoba</taxon>
        <taxon>Heterolobosea</taxon>
        <taxon>Tetramitia</taxon>
        <taxon>Eutetramitia</taxon>
        <taxon>Percolomonadidae</taxon>
        <taxon>Percolomonas</taxon>
    </lineage>
</organism>
<proteinExistence type="inferred from homology"/>
<evidence type="ECO:0000313" key="7">
    <source>
        <dbReference type="EMBL" id="CAD9085408.1"/>
    </source>
</evidence>
<dbReference type="PANTHER" id="PTHR19359">
    <property type="entry name" value="CYTOCHROME B5"/>
    <property type="match status" value="1"/>
</dbReference>
<dbReference type="GO" id="GO:0020037">
    <property type="term" value="F:heme binding"/>
    <property type="evidence" value="ECO:0007669"/>
    <property type="project" value="UniProtKB-UniRule"/>
</dbReference>
<dbReference type="AlphaFoldDB" id="A0A7S1KTE8"/>
<dbReference type="PROSITE" id="PS50255">
    <property type="entry name" value="CYTOCHROME_B5_2"/>
    <property type="match status" value="2"/>
</dbReference>
<comment type="similarity">
    <text evidence="4 5">Belongs to the cytochrome b5 family.</text>
</comment>
<keyword evidence="3 5" id="KW-0408">Iron</keyword>
<reference evidence="7" key="1">
    <citation type="submission" date="2021-01" db="EMBL/GenBank/DDBJ databases">
        <authorList>
            <person name="Corre E."/>
            <person name="Pelletier E."/>
            <person name="Niang G."/>
            <person name="Scheremetjew M."/>
            <person name="Finn R."/>
            <person name="Kale V."/>
            <person name="Holt S."/>
            <person name="Cochrane G."/>
            <person name="Meng A."/>
            <person name="Brown T."/>
            <person name="Cohen L."/>
        </authorList>
    </citation>
    <scope>NUCLEOTIDE SEQUENCE</scope>
    <source>
        <strain evidence="7">WS</strain>
    </source>
</reference>
<name>A0A7S1KTE8_9EUKA</name>
<dbReference type="SUPFAM" id="SSF55856">
    <property type="entry name" value="Cytochrome b5-like heme/steroid binding domain"/>
    <property type="match status" value="2"/>
</dbReference>
<feature type="domain" description="Cytochrome b5 heme-binding" evidence="6">
    <location>
        <begin position="214"/>
        <end position="290"/>
    </location>
</feature>
<evidence type="ECO:0000259" key="6">
    <source>
        <dbReference type="PROSITE" id="PS50255"/>
    </source>
</evidence>
<dbReference type="Gene3D" id="3.10.120.10">
    <property type="entry name" value="Cytochrome b5-like heme/steroid binding domain"/>
    <property type="match status" value="2"/>
</dbReference>
<accession>A0A7S1KTE8</accession>
<evidence type="ECO:0000256" key="4">
    <source>
        <dbReference type="ARBA" id="ARBA00038168"/>
    </source>
</evidence>
<protein>
    <recommendedName>
        <fullName evidence="6">Cytochrome b5 heme-binding domain-containing protein</fullName>
    </recommendedName>
</protein>
<feature type="transmembrane region" description="Helical" evidence="5">
    <location>
        <begin position="41"/>
        <end position="59"/>
    </location>
</feature>
<dbReference type="InterPro" id="IPR036400">
    <property type="entry name" value="Cyt_B5-like_heme/steroid_sf"/>
</dbReference>
<keyword evidence="5" id="KW-0812">Transmembrane</keyword>
<dbReference type="InterPro" id="IPR001199">
    <property type="entry name" value="Cyt_B5-like_heme/steroid-bd"/>
</dbReference>